<keyword evidence="11" id="KW-0695">RNA-directed DNA polymerase</keyword>
<evidence type="ECO:0000256" key="5">
    <source>
        <dbReference type="ARBA" id="ARBA00022741"/>
    </source>
</evidence>
<gene>
    <name evidence="16" type="ORF">PHMEG_00018746</name>
</gene>
<dbReference type="GO" id="GO:0005524">
    <property type="term" value="F:ATP binding"/>
    <property type="evidence" value="ECO:0007669"/>
    <property type="project" value="UniProtKB-KW"/>
</dbReference>
<dbReference type="GO" id="GO:0003887">
    <property type="term" value="F:DNA-directed DNA polymerase activity"/>
    <property type="evidence" value="ECO:0007669"/>
    <property type="project" value="UniProtKB-KW"/>
</dbReference>
<dbReference type="InterPro" id="IPR039537">
    <property type="entry name" value="Retrotran_Ty1/copia-like"/>
</dbReference>
<dbReference type="GO" id="GO:0006508">
    <property type="term" value="P:proteolysis"/>
    <property type="evidence" value="ECO:0007669"/>
    <property type="project" value="UniProtKB-KW"/>
</dbReference>
<evidence type="ECO:0000256" key="2">
    <source>
        <dbReference type="ARBA" id="ARBA00022670"/>
    </source>
</evidence>
<evidence type="ECO:0000256" key="9">
    <source>
        <dbReference type="ARBA" id="ARBA00022842"/>
    </source>
</evidence>
<protein>
    <recommendedName>
        <fullName evidence="15">Retrovirus-related Pol polyprotein from transposon TNT 1-94-like beta-barrel domain-containing protein</fullName>
    </recommendedName>
</protein>
<keyword evidence="12" id="KW-0239">DNA-directed DNA polymerase</keyword>
<accession>A0A225VVW1</accession>
<evidence type="ECO:0000256" key="1">
    <source>
        <dbReference type="ARBA" id="ARBA00002180"/>
    </source>
</evidence>
<dbReference type="InterPro" id="IPR054722">
    <property type="entry name" value="PolX-like_BBD"/>
</dbReference>
<evidence type="ECO:0000256" key="12">
    <source>
        <dbReference type="ARBA" id="ARBA00022932"/>
    </source>
</evidence>
<dbReference type="GO" id="GO:0015074">
    <property type="term" value="P:DNA integration"/>
    <property type="evidence" value="ECO:0007669"/>
    <property type="project" value="UniProtKB-KW"/>
</dbReference>
<evidence type="ECO:0000259" key="15">
    <source>
        <dbReference type="Pfam" id="PF22936"/>
    </source>
</evidence>
<evidence type="ECO:0000256" key="4">
    <source>
        <dbReference type="ARBA" id="ARBA00022723"/>
    </source>
</evidence>
<keyword evidence="13" id="KW-0233">DNA recombination</keyword>
<sequence>MSPTNDEDSASLPATAADQAAIDVAEGAAGGQGVPLAPGSGRDAAGGTSERLQRLEGLLEDLASDLAVRNPSKRAQERHQVSILSSVEEGSSAFRQFLAAQSPRGRVDSLSEAMGIDRPAEVESPAMEQQRPVQFQQANMHEQRNEPFALPQNFGLKIPTLKGMKLPIERFSDKELYKGFGAGFKGWGLRFLDELIAAQVVSGGDWPEDFKARVLNRYLDGPAQKYFDRMKTMWPMESPTLEHLMNRMLEVYEKEITLEQATRMMKTRRPNVDGTVPVSASNCQRSGLFRQIRVAVYLRRNDYLRQAWEFADFASMFEADLSGVAKPQSGNSENTGNFGRGSGNTGNSNGNLVANAVNSNARSMGERRCWVCDQTDHIKQNCPNKKKPNEKATFVFTTGFGCGDSWVLDSGASRHYVRDKSLLVDAVDCHEDCKIADGKHLSVTMKGSVVLHAVVNGNEHTVVINDVYYAEQLTQNLLSYGKLEEKGLVLHYDKSGRYLMRSTDNARVFAVDKVNGVLGVRTTNVLNPVNMTNVTCSSDSDRRSRAVYVALAEAHNTNAERDVVEYTLMQLHKRLGHIMLDTVEKVADAPGSGIQLTDRVRINCLTCAKGKQSRNVQSKKDTDKHSPIDRIGGVVCSDLKGPMTLKNRCGNRYMVNFVDHYSNYCRVFVAKKKDQAAKKFEAF</sequence>
<evidence type="ECO:0000256" key="14">
    <source>
        <dbReference type="SAM" id="MobiDB-lite"/>
    </source>
</evidence>
<dbReference type="GO" id="GO:0003964">
    <property type="term" value="F:RNA-directed DNA polymerase activity"/>
    <property type="evidence" value="ECO:0007669"/>
    <property type="project" value="UniProtKB-KW"/>
</dbReference>
<dbReference type="PANTHER" id="PTHR42648:SF11">
    <property type="entry name" value="TRANSPOSON TY4-P GAG-POL POLYPROTEIN"/>
    <property type="match status" value="1"/>
</dbReference>
<keyword evidence="7" id="KW-0378">Hydrolase</keyword>
<evidence type="ECO:0000313" key="17">
    <source>
        <dbReference type="Proteomes" id="UP000198211"/>
    </source>
</evidence>
<evidence type="ECO:0000256" key="8">
    <source>
        <dbReference type="ARBA" id="ARBA00022840"/>
    </source>
</evidence>
<evidence type="ECO:0000313" key="16">
    <source>
        <dbReference type="EMBL" id="OWZ08670.1"/>
    </source>
</evidence>
<feature type="domain" description="Retrovirus-related Pol polyprotein from transposon TNT 1-94-like beta-barrel" evidence="15">
    <location>
        <begin position="406"/>
        <end position="487"/>
    </location>
</feature>
<dbReference type="InterPro" id="IPR036875">
    <property type="entry name" value="Znf_CCHC_sf"/>
</dbReference>
<comment type="function">
    <text evidence="1">The aspartyl protease (PR) mediates the proteolytic cleavages of the Gag and Gag-Pol polyproteins after assembly of the VLP.</text>
</comment>
<comment type="caution">
    <text evidence="16">The sequence shown here is derived from an EMBL/GenBank/DDBJ whole genome shotgun (WGS) entry which is preliminary data.</text>
</comment>
<keyword evidence="17" id="KW-1185">Reference proteome</keyword>
<keyword evidence="10" id="KW-0229">DNA integration</keyword>
<evidence type="ECO:0000256" key="6">
    <source>
        <dbReference type="ARBA" id="ARBA00022759"/>
    </source>
</evidence>
<evidence type="ECO:0000256" key="13">
    <source>
        <dbReference type="ARBA" id="ARBA00023172"/>
    </source>
</evidence>
<feature type="region of interest" description="Disordered" evidence="14">
    <location>
        <begin position="327"/>
        <end position="353"/>
    </location>
</feature>
<organism evidence="16 17">
    <name type="scientific">Phytophthora megakarya</name>
    <dbReference type="NCBI Taxonomy" id="4795"/>
    <lineage>
        <taxon>Eukaryota</taxon>
        <taxon>Sar</taxon>
        <taxon>Stramenopiles</taxon>
        <taxon>Oomycota</taxon>
        <taxon>Peronosporomycetes</taxon>
        <taxon>Peronosporales</taxon>
        <taxon>Peronosporaceae</taxon>
        <taxon>Phytophthora</taxon>
    </lineage>
</organism>
<keyword evidence="12" id="KW-0548">Nucleotidyltransferase</keyword>
<keyword evidence="9" id="KW-0460">Magnesium</keyword>
<dbReference type="SUPFAM" id="SSF57756">
    <property type="entry name" value="Retrovirus zinc finger-like domains"/>
    <property type="match status" value="1"/>
</dbReference>
<feature type="region of interest" description="Disordered" evidence="14">
    <location>
        <begin position="1"/>
        <end position="50"/>
    </location>
</feature>
<dbReference type="GO" id="GO:0006310">
    <property type="term" value="P:DNA recombination"/>
    <property type="evidence" value="ECO:0007669"/>
    <property type="project" value="UniProtKB-KW"/>
</dbReference>
<proteinExistence type="predicted"/>
<keyword evidence="4" id="KW-0479">Metal-binding</keyword>
<keyword evidence="5" id="KW-0547">Nucleotide-binding</keyword>
<keyword evidence="3" id="KW-0540">Nuclease</keyword>
<dbReference type="Proteomes" id="UP000198211">
    <property type="component" value="Unassembled WGS sequence"/>
</dbReference>
<dbReference type="PANTHER" id="PTHR42648">
    <property type="entry name" value="TRANSPOSASE, PUTATIVE-RELATED"/>
    <property type="match status" value="1"/>
</dbReference>
<dbReference type="Pfam" id="PF22936">
    <property type="entry name" value="Pol_BBD"/>
    <property type="match status" value="1"/>
</dbReference>
<dbReference type="GO" id="GO:0008233">
    <property type="term" value="F:peptidase activity"/>
    <property type="evidence" value="ECO:0007669"/>
    <property type="project" value="UniProtKB-KW"/>
</dbReference>
<feature type="compositionally biased region" description="Low complexity" evidence="14">
    <location>
        <begin position="14"/>
        <end position="27"/>
    </location>
</feature>
<keyword evidence="6" id="KW-0255">Endonuclease</keyword>
<dbReference type="GO" id="GO:0003676">
    <property type="term" value="F:nucleic acid binding"/>
    <property type="evidence" value="ECO:0007669"/>
    <property type="project" value="InterPro"/>
</dbReference>
<name>A0A225VVW1_9STRA</name>
<evidence type="ECO:0000256" key="7">
    <source>
        <dbReference type="ARBA" id="ARBA00022801"/>
    </source>
</evidence>
<dbReference type="GO" id="GO:0004519">
    <property type="term" value="F:endonuclease activity"/>
    <property type="evidence" value="ECO:0007669"/>
    <property type="project" value="UniProtKB-KW"/>
</dbReference>
<dbReference type="OrthoDB" id="98675at2759"/>
<dbReference type="EMBL" id="NBNE01003064">
    <property type="protein sequence ID" value="OWZ08670.1"/>
    <property type="molecule type" value="Genomic_DNA"/>
</dbReference>
<keyword evidence="12" id="KW-0808">Transferase</keyword>
<keyword evidence="2" id="KW-0645">Protease</keyword>
<reference evidence="17" key="1">
    <citation type="submission" date="2017-03" db="EMBL/GenBank/DDBJ databases">
        <title>Phytopthora megakarya and P. palmivora, two closely related causual agents of cacao black pod achieved similar genome size and gene model numbers by different mechanisms.</title>
        <authorList>
            <person name="Ali S."/>
            <person name="Shao J."/>
            <person name="Larry D.J."/>
            <person name="Kronmiller B."/>
            <person name="Shen D."/>
            <person name="Strem M.D."/>
            <person name="Melnick R.L."/>
            <person name="Guiltinan M.J."/>
            <person name="Tyler B.M."/>
            <person name="Meinhardt L.W."/>
            <person name="Bailey B.A."/>
        </authorList>
    </citation>
    <scope>NUCLEOTIDE SEQUENCE [LARGE SCALE GENOMIC DNA]</scope>
    <source>
        <strain evidence="17">zdho120</strain>
    </source>
</reference>
<keyword evidence="8" id="KW-0067">ATP-binding</keyword>
<evidence type="ECO:0000256" key="11">
    <source>
        <dbReference type="ARBA" id="ARBA00022918"/>
    </source>
</evidence>
<dbReference type="GO" id="GO:0008270">
    <property type="term" value="F:zinc ion binding"/>
    <property type="evidence" value="ECO:0007669"/>
    <property type="project" value="InterPro"/>
</dbReference>
<evidence type="ECO:0000256" key="10">
    <source>
        <dbReference type="ARBA" id="ARBA00022908"/>
    </source>
</evidence>
<dbReference type="AlphaFoldDB" id="A0A225VVW1"/>
<evidence type="ECO:0000256" key="3">
    <source>
        <dbReference type="ARBA" id="ARBA00022722"/>
    </source>
</evidence>